<dbReference type="EC" id="3.1.1.10" evidence="3"/>
<protein>
    <submittedName>
        <fullName evidence="3">Tropinesterase</fullName>
        <ecNumber evidence="3">3.1.1.10</ecNumber>
    </submittedName>
</protein>
<evidence type="ECO:0000256" key="1">
    <source>
        <dbReference type="SAM" id="MobiDB-lite"/>
    </source>
</evidence>
<feature type="domain" description="AB hydrolase-1" evidence="2">
    <location>
        <begin position="80"/>
        <end position="317"/>
    </location>
</feature>
<dbReference type="Gene3D" id="3.40.50.1820">
    <property type="entry name" value="alpha/beta hydrolase"/>
    <property type="match status" value="1"/>
</dbReference>
<evidence type="ECO:0000313" key="3">
    <source>
        <dbReference type="EMBL" id="SLN53015.1"/>
    </source>
</evidence>
<sequence>MTFRLSSYPGRRNAIRKRAAPPRPSSGSNVLGLAIAGLAVSAFVNHRLARKAERDNPPAGEFLNIDGVRLHYVDRGDGDPIVLLHGNGSMIQDFESSGLIDLATRTHRVIAFDRPGYGHSARPRSRVWTPEAQADLIHEALSRIGIERATILGHSWGCSVAVALAHKYPWLVSGLVLASGYYYPTARPDVIGMAGPAVPLVGDLMRYTISPILSRLMWPLLMRKIFGPQRVPAKFAGFPKAMAVRPSQIRASAAESALMIPDAAAYRAIYSSLGMPVAIVAGAEDRLVDPKAQSARLHREIAKSSFDLVPGAGHMIHQTDTGVVMAAIEKVAAPRKT</sequence>
<keyword evidence="4" id="KW-1185">Reference proteome</keyword>
<dbReference type="InterPro" id="IPR029058">
    <property type="entry name" value="AB_hydrolase_fold"/>
</dbReference>
<dbReference type="PANTHER" id="PTHR43689">
    <property type="entry name" value="HYDROLASE"/>
    <property type="match status" value="1"/>
</dbReference>
<dbReference type="InterPro" id="IPR000639">
    <property type="entry name" value="Epox_hydrolase-like"/>
</dbReference>
<dbReference type="InterPro" id="IPR000073">
    <property type="entry name" value="AB_hydrolase_1"/>
</dbReference>
<dbReference type="SUPFAM" id="SSF53474">
    <property type="entry name" value="alpha/beta-Hydrolases"/>
    <property type="match status" value="1"/>
</dbReference>
<organism evidence="3 4">
    <name type="scientific">Palleronia marisminoris</name>
    <dbReference type="NCBI Taxonomy" id="315423"/>
    <lineage>
        <taxon>Bacteria</taxon>
        <taxon>Pseudomonadati</taxon>
        <taxon>Pseudomonadota</taxon>
        <taxon>Alphaproteobacteria</taxon>
        <taxon>Rhodobacterales</taxon>
        <taxon>Roseobacteraceae</taxon>
        <taxon>Palleronia</taxon>
    </lineage>
</organism>
<evidence type="ECO:0000259" key="2">
    <source>
        <dbReference type="Pfam" id="PF00561"/>
    </source>
</evidence>
<dbReference type="PANTHER" id="PTHR43689:SF8">
    <property type="entry name" value="ALPHA_BETA-HYDROLASES SUPERFAMILY PROTEIN"/>
    <property type="match status" value="1"/>
</dbReference>
<gene>
    <name evidence="3" type="ORF">PAM7066_02477</name>
</gene>
<proteinExistence type="predicted"/>
<accession>A0A1Y5T0U0</accession>
<reference evidence="3 4" key="1">
    <citation type="submission" date="2017-03" db="EMBL/GenBank/DDBJ databases">
        <authorList>
            <person name="Afonso C.L."/>
            <person name="Miller P.J."/>
            <person name="Scott M.A."/>
            <person name="Spackman E."/>
            <person name="Goraichik I."/>
            <person name="Dimitrov K.M."/>
            <person name="Suarez D.L."/>
            <person name="Swayne D.E."/>
        </authorList>
    </citation>
    <scope>NUCLEOTIDE SEQUENCE [LARGE SCALE GENOMIC DNA]</scope>
    <source>
        <strain evidence="3 4">CECT 7066</strain>
    </source>
</reference>
<dbReference type="EMBL" id="FWFV01000007">
    <property type="protein sequence ID" value="SLN53015.1"/>
    <property type="molecule type" value="Genomic_DNA"/>
</dbReference>
<dbReference type="AlphaFoldDB" id="A0A1Y5T0U0"/>
<dbReference type="STRING" id="315423.SAMN04488020_1075"/>
<keyword evidence="3" id="KW-0378">Hydrolase</keyword>
<evidence type="ECO:0000313" key="4">
    <source>
        <dbReference type="Proteomes" id="UP000193870"/>
    </source>
</evidence>
<dbReference type="Pfam" id="PF00561">
    <property type="entry name" value="Abhydrolase_1"/>
    <property type="match status" value="1"/>
</dbReference>
<dbReference type="PRINTS" id="PR00111">
    <property type="entry name" value="ABHYDROLASE"/>
</dbReference>
<dbReference type="PRINTS" id="PR00412">
    <property type="entry name" value="EPOXHYDRLASE"/>
</dbReference>
<dbReference type="Proteomes" id="UP000193870">
    <property type="component" value="Unassembled WGS sequence"/>
</dbReference>
<name>A0A1Y5T0U0_9RHOB</name>
<dbReference type="GO" id="GO:0050357">
    <property type="term" value="F:tropinesterase activity"/>
    <property type="evidence" value="ECO:0007669"/>
    <property type="project" value="UniProtKB-EC"/>
</dbReference>
<dbReference type="OrthoDB" id="9815441at2"/>
<feature type="region of interest" description="Disordered" evidence="1">
    <location>
        <begin position="1"/>
        <end position="27"/>
    </location>
</feature>